<feature type="chain" id="PRO_5003115475" description="DUF2846 domain-containing protein" evidence="1">
    <location>
        <begin position="29"/>
        <end position="173"/>
    </location>
</feature>
<reference evidence="2 3" key="1">
    <citation type="submission" date="2010-04" db="EMBL/GenBank/DDBJ databases">
        <title>The genome of Herbaspirillum seropedicae SmR1, an endophytic, nitrogen-fixing, plant-growth promoting beta-Proteobacteria.</title>
        <authorList>
            <person name="Pedrosa F.O."/>
            <person name="Monteiro R.A."/>
            <person name="Wassem R."/>
            <person name="Cruz L.M."/>
            <person name="Ayub R.A."/>
            <person name="Colauto N.B."/>
            <person name="Fernandez M.A."/>
            <person name="Fungaro M.H.P."/>
            <person name="Grisard E.C."/>
            <person name="Hungria M."/>
            <person name="Madeira H.M.F."/>
            <person name="Nodari R.O."/>
            <person name="Osaku C.A."/>
            <person name="Petzl-Erler M.L."/>
            <person name="Terenzi H."/>
            <person name="Vieira L.G.E."/>
            <person name="Almeida M.I.M."/>
            <person name="Alves L.R."/>
            <person name="Arantes O.M.N."/>
            <person name="Balsanelli E."/>
            <person name="Barcellos F.G."/>
            <person name="Baura V.A."/>
            <person name="Binde D.R."/>
            <person name="Campo R.J."/>
            <person name="Chubatsu L.S."/>
            <person name="Chueire L.M.O."/>
            <person name="Ciferri R.R."/>
            <person name="Correa L.C."/>
            <person name="da Conceicao Silva J.L."/>
            <person name="Dabul A.N.G."/>
            <person name="Dambros B.P."/>
            <person name="Faoro H."/>
            <person name="Favetti A."/>
            <person name="Friedermann G."/>
            <person name="Furlaneto M.C."/>
            <person name="Gasques L.S."/>
            <person name="Gimenes C.C.T."/>
            <person name="Gioppo N.M.R."/>
            <person name="Glienke-Blanco C."/>
            <person name="Godoy L.P."/>
            <person name="Guerra M.P."/>
            <person name="Karp S."/>
            <person name="Kava-Cordeiro V."/>
            <person name="Margarido V.P."/>
            <person name="Mathioni S.M."/>
            <person name="Menck-Soares M.A."/>
            <person name="Murace N.K."/>
            <person name="Nicolas M.F."/>
            <person name="Oliveira C.E.C."/>
            <person name="Pagnan N.A.B."/>
            <person name="Pamphile J.A."/>
            <person name="Patussi E.V."/>
            <person name="Pereira L.F.P."/>
            <person name="Pereira-Ferrari L."/>
            <person name="Pinto F.G.S."/>
            <person name="Precoma C."/>
            <person name="Prioli A.J."/>
            <person name="Prioli S.M.A.P."/>
            <person name="Raittz R.T."/>
            <person name="Ramos H.J.O."/>
            <person name="Ribeiro E.M.S.F."/>
            <person name="Rigo L.U."/>
            <person name="Rocha C.L.M.S.C."/>
            <person name="Rocha S.N."/>
            <person name="Santos K."/>
            <person name="Satori D."/>
            <person name="Silva A.G."/>
            <person name="Simao R.C.G."/>
            <person name="Soares M.A.M."/>
            <person name="Souza E.M."/>
            <person name="Steffens M.B.R."/>
            <person name="Steindel M."/>
            <person name="Tadra-Sfeir M.Z."/>
            <person name="Takahashi E.K."/>
            <person name="Torres R.A."/>
            <person name="Valle J.S."/>
            <person name="Vernal J.I."/>
            <person name="Vilas-Boas L.A."/>
            <person name="Watanabe M.A.E."/>
            <person name="Weiss V.A."/>
            <person name="Yates M.A."/>
            <person name="Souza E.M."/>
        </authorList>
    </citation>
    <scope>NUCLEOTIDE SEQUENCE [LARGE SCALE GENOMIC DNA]</scope>
    <source>
        <strain evidence="2 3">SmR1</strain>
    </source>
</reference>
<evidence type="ECO:0008006" key="4">
    <source>
        <dbReference type="Google" id="ProtNLM"/>
    </source>
</evidence>
<dbReference type="HOGENOM" id="CLU_1545522_0_0_4"/>
<organism evidence="2 3">
    <name type="scientific">Herbaspirillum seropedicae (strain SmR1)</name>
    <dbReference type="NCBI Taxonomy" id="757424"/>
    <lineage>
        <taxon>Bacteria</taxon>
        <taxon>Pseudomonadati</taxon>
        <taxon>Pseudomonadota</taxon>
        <taxon>Betaproteobacteria</taxon>
        <taxon>Burkholderiales</taxon>
        <taxon>Oxalobacteraceae</taxon>
        <taxon>Herbaspirillum</taxon>
    </lineage>
</organism>
<dbReference type="OrthoDB" id="7375569at2"/>
<dbReference type="PROSITE" id="PS51257">
    <property type="entry name" value="PROKAR_LIPOPROTEIN"/>
    <property type="match status" value="1"/>
</dbReference>
<name>D8IVU1_HERSS</name>
<gene>
    <name evidence="2" type="ordered locus">Hsero_4433</name>
</gene>
<keyword evidence="1" id="KW-0732">Signal</keyword>
<dbReference type="STRING" id="757424.Hsero_4433"/>
<dbReference type="RefSeq" id="WP_013236352.1">
    <property type="nucleotide sequence ID" value="NC_014323.1"/>
</dbReference>
<dbReference type="EMBL" id="CP002039">
    <property type="protein sequence ID" value="ADJ65899.1"/>
    <property type="molecule type" value="Genomic_DNA"/>
</dbReference>
<protein>
    <recommendedName>
        <fullName evidence="4">DUF2846 domain-containing protein</fullName>
    </recommendedName>
</protein>
<dbReference type="KEGG" id="hse:Hsero_4433"/>
<dbReference type="AlphaFoldDB" id="D8IVU1"/>
<keyword evidence="3" id="KW-1185">Reference proteome</keyword>
<accession>D8IVU1</accession>
<proteinExistence type="predicted"/>
<sequence length="173" mass="19112">MVTDTRRSVRVSLLVASAILMSACAAPARDSVPCTILQQSSTCVAVPLHEDIHEDEAKALAPAPEGWGYLYVTRPYSQQRSIKSRIFVDDALHAELGPKTFARIKLRPGTHTIKLTAEESEAVSIPVEMAKEAFLEYQIVEHLFSVEPTIKPVSRGRARESMRPLDLVVTNTD</sequence>
<dbReference type="GeneID" id="29392596"/>
<evidence type="ECO:0000313" key="2">
    <source>
        <dbReference type="EMBL" id="ADJ65899.1"/>
    </source>
</evidence>
<evidence type="ECO:0000313" key="3">
    <source>
        <dbReference type="Proteomes" id="UP000000329"/>
    </source>
</evidence>
<dbReference type="Proteomes" id="UP000000329">
    <property type="component" value="Chromosome"/>
</dbReference>
<feature type="signal peptide" evidence="1">
    <location>
        <begin position="1"/>
        <end position="28"/>
    </location>
</feature>
<evidence type="ECO:0000256" key="1">
    <source>
        <dbReference type="SAM" id="SignalP"/>
    </source>
</evidence>